<dbReference type="Gene3D" id="3.90.245.10">
    <property type="entry name" value="Ribonucleoside hydrolase-like"/>
    <property type="match status" value="1"/>
</dbReference>
<accession>A0A1H3U6T3</accession>
<reference evidence="4 5" key="1">
    <citation type="submission" date="2016-10" db="EMBL/GenBank/DDBJ databases">
        <authorList>
            <person name="Varghese N."/>
            <person name="Submissions S."/>
        </authorList>
    </citation>
    <scope>NUCLEOTIDE SEQUENCE [LARGE SCALE GENOMIC DNA]</scope>
    <source>
        <strain evidence="4 5">DSM 17997</strain>
    </source>
</reference>
<feature type="chain" id="PRO_5045552008" description="DUF1593 domain-containing protein" evidence="1">
    <location>
        <begin position="17"/>
        <end position="464"/>
    </location>
</feature>
<dbReference type="Gene3D" id="2.60.40.10">
    <property type="entry name" value="Immunoglobulins"/>
    <property type="match status" value="1"/>
</dbReference>
<dbReference type="InterPro" id="IPR048527">
    <property type="entry name" value="Sde182_C"/>
</dbReference>
<dbReference type="InterPro" id="IPR013783">
    <property type="entry name" value="Ig-like_fold"/>
</dbReference>
<keyword evidence="5" id="KW-1185">Reference proteome</keyword>
<dbReference type="RefSeq" id="WP_026333635.1">
    <property type="nucleotide sequence ID" value="NZ_FNQC01000033.1"/>
</dbReference>
<keyword evidence="1" id="KW-0732">Signal</keyword>
<feature type="domain" description="Cellulose-binding Sde182 C-terminal" evidence="3">
    <location>
        <begin position="382"/>
        <end position="461"/>
    </location>
</feature>
<evidence type="ECO:0000259" key="2">
    <source>
        <dbReference type="Pfam" id="PF07632"/>
    </source>
</evidence>
<feature type="signal peptide" evidence="1">
    <location>
        <begin position="1"/>
        <end position="16"/>
    </location>
</feature>
<evidence type="ECO:0000259" key="3">
    <source>
        <dbReference type="Pfam" id="PF21027"/>
    </source>
</evidence>
<evidence type="ECO:0008006" key="6">
    <source>
        <dbReference type="Google" id="ProtNLM"/>
    </source>
</evidence>
<sequence length="464" mass="52817">MRIFICLFLISSSLFAQKPSKTSLPSSLKPRLVVLSDISTWEPDDHESLIRLLVHADMYEIEGIIITTGWSMDDVNKVKHFKDIATGVIDAYQKDLPNLLKRSNQTGFAQDEEKQKIGYWPSANYLRERTMFGSMLMGMDKIGVDNDSDGSNLIIQLADEDDNRPIWVTFWGGGNTLAQSIWQVQQTRSKSELKTFLNKLRVYAITDQDRPQKSSFEISSHAWMRRDFSDDLLFIWDECAWKYQNGTGKKKWSEYEKNIQNHGNLGSQYPKYKYGVEGDTPAFLHVLQNGLNNPDNPTQSSWGGFSKWGLGEDNIGSYVNYQRNEYNTCREYMDYFYPAIFNNFAARMDWAKEGKGNRNPIVAIDGDFSLDIITKNTPQGTKIILDASALSDPDGDTLNYKWWTQPEAGTYNGTVNILNSNSNKVTIEIPANSAGKNFHVVCEVTDNGTPKLTSYRRIIVEPTK</sequence>
<feature type="domain" description="Cellulose-binding Sde182 nucleoside hydrolase-like" evidence="2">
    <location>
        <begin position="31"/>
        <end position="304"/>
    </location>
</feature>
<protein>
    <recommendedName>
        <fullName evidence="6">DUF1593 domain-containing protein</fullName>
    </recommendedName>
</protein>
<dbReference type="InterPro" id="IPR036452">
    <property type="entry name" value="Ribo_hydro-like"/>
</dbReference>
<evidence type="ECO:0000313" key="5">
    <source>
        <dbReference type="Proteomes" id="UP000199663"/>
    </source>
</evidence>
<name>A0A1H3U6T3_9BACT</name>
<dbReference type="Proteomes" id="UP000199663">
    <property type="component" value="Unassembled WGS sequence"/>
</dbReference>
<dbReference type="EMBL" id="FNQC01000033">
    <property type="protein sequence ID" value="SDZ58166.1"/>
    <property type="molecule type" value="Genomic_DNA"/>
</dbReference>
<comment type="caution">
    <text evidence="4">The sequence shown here is derived from an EMBL/GenBank/DDBJ whole genome shotgun (WGS) entry which is preliminary data.</text>
</comment>
<proteinExistence type="predicted"/>
<evidence type="ECO:0000313" key="4">
    <source>
        <dbReference type="EMBL" id="SDZ58166.1"/>
    </source>
</evidence>
<dbReference type="Pfam" id="PF21027">
    <property type="entry name" value="Sde0182_C"/>
    <property type="match status" value="1"/>
</dbReference>
<gene>
    <name evidence="4" type="ORF">SAMN05444412_1336</name>
</gene>
<dbReference type="InterPro" id="IPR011483">
    <property type="entry name" value="Sde182_NH-like"/>
</dbReference>
<organism evidence="4 5">
    <name type="scientific">Rhodonellum ikkaensis</name>
    <dbReference type="NCBI Taxonomy" id="336829"/>
    <lineage>
        <taxon>Bacteria</taxon>
        <taxon>Pseudomonadati</taxon>
        <taxon>Bacteroidota</taxon>
        <taxon>Cytophagia</taxon>
        <taxon>Cytophagales</taxon>
        <taxon>Cytophagaceae</taxon>
        <taxon>Rhodonellum</taxon>
    </lineage>
</organism>
<dbReference type="Pfam" id="PF07632">
    <property type="entry name" value="Sde182_NH-like"/>
    <property type="match status" value="1"/>
</dbReference>
<evidence type="ECO:0000256" key="1">
    <source>
        <dbReference type="SAM" id="SignalP"/>
    </source>
</evidence>